<dbReference type="Gene3D" id="2.30.130.10">
    <property type="entry name" value="PUA domain"/>
    <property type="match status" value="1"/>
</dbReference>
<protein>
    <submittedName>
        <fullName evidence="8">tRNA (Cytosine(72)-C(5))-methyltransferase NSUN6</fullName>
    </submittedName>
</protein>
<organism evidence="8 9">
    <name type="scientific">Acropora cervicornis</name>
    <name type="common">Staghorn coral</name>
    <dbReference type="NCBI Taxonomy" id="6130"/>
    <lineage>
        <taxon>Eukaryota</taxon>
        <taxon>Metazoa</taxon>
        <taxon>Cnidaria</taxon>
        <taxon>Anthozoa</taxon>
        <taxon>Hexacorallia</taxon>
        <taxon>Scleractinia</taxon>
        <taxon>Astrocoeniina</taxon>
        <taxon>Acroporidae</taxon>
        <taxon>Acropora</taxon>
    </lineage>
</organism>
<dbReference type="InterPro" id="IPR023267">
    <property type="entry name" value="RCMT"/>
</dbReference>
<dbReference type="AlphaFoldDB" id="A0AAD9PRZ9"/>
<dbReference type="GO" id="GO:0008173">
    <property type="term" value="F:RNA methyltransferase activity"/>
    <property type="evidence" value="ECO:0007669"/>
    <property type="project" value="InterPro"/>
</dbReference>
<sequence length="467" mass="51841">MSSDCLPKLIFLSPEVGEYLKNSLYSEKSGDVAEFDRLLEALRSPPLCTIVRVNNLKTTVDDAQKRLQSILDQKEEISTEKQDHYYKVEKHPLLRDVLMIIGSGPHVDIASVEKEIIVDLHCGIAVLRGANIYIPGVMAAHPCIKRGDLVSVYADLYGKCRKGLTKPFDGQKLFLGNGISLFDRRDVFCCQNNFRGEAVKMNFPLYKCPSLRDILPNMLFLQNLPSVVVGHVLNPQPGDIVLDMCASPGGKTTHLASLMEDKGIIVALDKSEPKISKLNQNCDRLGVCCVKSFVFDGVKALDPDKQMDPDNSTVSLPASPPYPSGSFDHILLDAPCSALGQRPQFVVKMKLKELQSYPRLQQKLFTTAVGLLKEGGVLVYSTCTLTPQENEQQVAWALKSFPCLRLERQIPHLGGPGLPNCGLSNEECLLVQRFDPAKSYEEKEKEDSHSFIDTIGFFVAKFTKYSC</sequence>
<keyword evidence="4 5" id="KW-0694">RNA-binding</keyword>
<evidence type="ECO:0000313" key="9">
    <source>
        <dbReference type="Proteomes" id="UP001249851"/>
    </source>
</evidence>
<dbReference type="SUPFAM" id="SSF53335">
    <property type="entry name" value="S-adenosyl-L-methionine-dependent methyltransferases"/>
    <property type="match status" value="1"/>
</dbReference>
<feature type="binding site" evidence="5">
    <location>
        <position position="296"/>
    </location>
    <ligand>
        <name>S-adenosyl-L-methionine</name>
        <dbReference type="ChEBI" id="CHEBI:59789"/>
    </ligand>
</feature>
<feature type="active site" description="Nucleophile" evidence="5">
    <location>
        <position position="383"/>
    </location>
</feature>
<dbReference type="SUPFAM" id="SSF88697">
    <property type="entry name" value="PUA domain-like"/>
    <property type="match status" value="1"/>
</dbReference>
<evidence type="ECO:0000259" key="7">
    <source>
        <dbReference type="PROSITE" id="PS51686"/>
    </source>
</evidence>
<dbReference type="InterPro" id="IPR015947">
    <property type="entry name" value="PUA-like_sf"/>
</dbReference>
<evidence type="ECO:0000256" key="4">
    <source>
        <dbReference type="ARBA" id="ARBA00022884"/>
    </source>
</evidence>
<evidence type="ECO:0000256" key="6">
    <source>
        <dbReference type="SAM" id="Coils"/>
    </source>
</evidence>
<dbReference type="PANTHER" id="PTHR22807:SF34">
    <property type="entry name" value="TRNA (CYTOSINE(72)-C(5))-METHYLTRANSFERASE NSUN6"/>
    <property type="match status" value="1"/>
</dbReference>
<dbReference type="GO" id="GO:0003723">
    <property type="term" value="F:RNA binding"/>
    <property type="evidence" value="ECO:0007669"/>
    <property type="project" value="UniProtKB-UniRule"/>
</dbReference>
<evidence type="ECO:0000313" key="8">
    <source>
        <dbReference type="EMBL" id="KAK2547947.1"/>
    </source>
</evidence>
<reference evidence="8" key="1">
    <citation type="journal article" date="2023" name="G3 (Bethesda)">
        <title>Whole genome assembly and annotation of the endangered Caribbean coral Acropora cervicornis.</title>
        <authorList>
            <person name="Selwyn J.D."/>
            <person name="Vollmer S.V."/>
        </authorList>
    </citation>
    <scope>NUCLEOTIDE SEQUENCE</scope>
    <source>
        <strain evidence="8">K2</strain>
    </source>
</reference>
<keyword evidence="2 5" id="KW-0808">Transferase</keyword>
<dbReference type="Gene3D" id="3.40.50.150">
    <property type="entry name" value="Vaccinia Virus protein VP39"/>
    <property type="match status" value="1"/>
</dbReference>
<feature type="binding site" evidence="5">
    <location>
        <position position="269"/>
    </location>
    <ligand>
        <name>S-adenosyl-L-methionine</name>
        <dbReference type="ChEBI" id="CHEBI:59789"/>
    </ligand>
</feature>
<feature type="binding site" evidence="5">
    <location>
        <position position="333"/>
    </location>
    <ligand>
        <name>S-adenosyl-L-methionine</name>
        <dbReference type="ChEBI" id="CHEBI:59789"/>
    </ligand>
</feature>
<keyword evidence="9" id="KW-1185">Reference proteome</keyword>
<evidence type="ECO:0000256" key="3">
    <source>
        <dbReference type="ARBA" id="ARBA00022691"/>
    </source>
</evidence>
<feature type="domain" description="SAM-dependent MTase RsmB/NOP-type" evidence="7">
    <location>
        <begin position="144"/>
        <end position="465"/>
    </location>
</feature>
<dbReference type="PANTHER" id="PTHR22807">
    <property type="entry name" value="NOP2 YEAST -RELATED NOL1/NOP2/FMU SUN DOMAIN-CONTAINING"/>
    <property type="match status" value="1"/>
</dbReference>
<dbReference type="InterPro" id="IPR001678">
    <property type="entry name" value="MeTrfase_RsmB-F_NOP2_dom"/>
</dbReference>
<dbReference type="InterPro" id="IPR029063">
    <property type="entry name" value="SAM-dependent_MTases_sf"/>
</dbReference>
<gene>
    <name evidence="8" type="ORF">P5673_031967</name>
</gene>
<dbReference type="Pfam" id="PF01189">
    <property type="entry name" value="Methyltr_RsmB-F"/>
    <property type="match status" value="1"/>
</dbReference>
<dbReference type="PRINTS" id="PR02008">
    <property type="entry name" value="RCMTFAMILY"/>
</dbReference>
<comment type="caution">
    <text evidence="8">The sequence shown here is derived from an EMBL/GenBank/DDBJ whole genome shotgun (WGS) entry which is preliminary data.</text>
</comment>
<accession>A0AAD9PRZ9</accession>
<comment type="similarity">
    <text evidence="5">Belongs to the class I-like SAM-binding methyltransferase superfamily. RsmB/NOP family.</text>
</comment>
<proteinExistence type="inferred from homology"/>
<name>A0AAD9PRZ9_ACRCE</name>
<keyword evidence="6" id="KW-0175">Coiled coil</keyword>
<dbReference type="GO" id="GO:0001510">
    <property type="term" value="P:RNA methylation"/>
    <property type="evidence" value="ECO:0007669"/>
    <property type="project" value="InterPro"/>
</dbReference>
<dbReference type="InterPro" id="IPR036974">
    <property type="entry name" value="PUA_sf"/>
</dbReference>
<evidence type="ECO:0000256" key="1">
    <source>
        <dbReference type="ARBA" id="ARBA00022603"/>
    </source>
</evidence>
<dbReference type="EMBL" id="JARQWQ010000161">
    <property type="protein sequence ID" value="KAK2547947.1"/>
    <property type="molecule type" value="Genomic_DNA"/>
</dbReference>
<evidence type="ECO:0000256" key="2">
    <source>
        <dbReference type="ARBA" id="ARBA00022679"/>
    </source>
</evidence>
<dbReference type="PROSITE" id="PS51686">
    <property type="entry name" value="SAM_MT_RSMB_NOP"/>
    <property type="match status" value="1"/>
</dbReference>
<dbReference type="CDD" id="cd21150">
    <property type="entry name" value="PUA_NSun6-like"/>
    <property type="match status" value="1"/>
</dbReference>
<evidence type="ECO:0000256" key="5">
    <source>
        <dbReference type="PROSITE-ProRule" id="PRU01023"/>
    </source>
</evidence>
<dbReference type="InterPro" id="IPR049560">
    <property type="entry name" value="MeTrfase_RsmB-F_NOP2_cat"/>
</dbReference>
<feature type="coiled-coil region" evidence="6">
    <location>
        <begin position="53"/>
        <end position="80"/>
    </location>
</feature>
<dbReference type="PROSITE" id="PS50890">
    <property type="entry name" value="PUA"/>
    <property type="match status" value="1"/>
</dbReference>
<comment type="caution">
    <text evidence="5">Lacks conserved residue(s) required for the propagation of feature annotation.</text>
</comment>
<reference evidence="8" key="2">
    <citation type="journal article" date="2023" name="Science">
        <title>Genomic signatures of disease resistance in endangered staghorn corals.</title>
        <authorList>
            <person name="Vollmer S.V."/>
            <person name="Selwyn J.D."/>
            <person name="Despard B.A."/>
            <person name="Roesel C.L."/>
        </authorList>
    </citation>
    <scope>NUCLEOTIDE SEQUENCE</scope>
    <source>
        <strain evidence="8">K2</strain>
    </source>
</reference>
<dbReference type="Proteomes" id="UP001249851">
    <property type="component" value="Unassembled WGS sequence"/>
</dbReference>
<dbReference type="CDD" id="cd02440">
    <property type="entry name" value="AdoMet_MTases"/>
    <property type="match status" value="1"/>
</dbReference>
<keyword evidence="3 5" id="KW-0949">S-adenosyl-L-methionine</keyword>
<keyword evidence="1 5" id="KW-0489">Methyltransferase</keyword>